<gene>
    <name evidence="1" type="ORF">XF3B_47750</name>
</gene>
<sequence length="88" mass="9724">MSTVRAKFFVEDIRHNDVPGTDQYATISMKPVFGTYADGDPEGTNKSWSKWTPSGHLSITITNPDAIDKFEKGKAYYLDFTPATSSGD</sequence>
<evidence type="ECO:0000313" key="1">
    <source>
        <dbReference type="EMBL" id="BCE39744.1"/>
    </source>
</evidence>
<dbReference type="AlphaFoldDB" id="A0A809YIM4"/>
<protein>
    <submittedName>
        <fullName evidence="1">Uncharacterized protein</fullName>
    </submittedName>
</protein>
<name>A0A809YIM4_9BRAD</name>
<organism evidence="1">
    <name type="scientific">Bradyrhizobium diazoefficiens</name>
    <dbReference type="NCBI Taxonomy" id="1355477"/>
    <lineage>
        <taxon>Bacteria</taxon>
        <taxon>Pseudomonadati</taxon>
        <taxon>Pseudomonadota</taxon>
        <taxon>Alphaproteobacteria</taxon>
        <taxon>Hyphomicrobiales</taxon>
        <taxon>Nitrobacteraceae</taxon>
        <taxon>Bradyrhizobium</taxon>
    </lineage>
</organism>
<proteinExistence type="predicted"/>
<reference evidence="1" key="1">
    <citation type="submission" date="2020-05" db="EMBL/GenBank/DDBJ databases">
        <title>Complete genome sequence of Bradyrhizobium diazoefficiens XF3 isolated from soybean nodule.</title>
        <authorList>
            <person name="Noda R."/>
            <person name="Kakizaki K."/>
            <person name="Minamisawa K."/>
        </authorList>
    </citation>
    <scope>NUCLEOTIDE SEQUENCE</scope>
    <source>
        <strain evidence="1">XF3</strain>
    </source>
</reference>
<dbReference type="EMBL" id="AP023093">
    <property type="protein sequence ID" value="BCE39744.1"/>
    <property type="molecule type" value="Genomic_DNA"/>
</dbReference>
<accession>A0A809YIM4</accession>
<dbReference type="RefSeq" id="WP_028174105.1">
    <property type="nucleotide sequence ID" value="NZ_AP022639.1"/>
</dbReference>